<accession>A0A347U4X5</accession>
<dbReference type="Gene3D" id="1.10.30.50">
    <property type="match status" value="1"/>
</dbReference>
<evidence type="ECO:0000313" key="1">
    <source>
        <dbReference type="EMBL" id="AXX93903.1"/>
    </source>
</evidence>
<organism evidence="2 4">
    <name type="scientific">Arcobacter ellisii</name>
    <dbReference type="NCBI Taxonomy" id="913109"/>
    <lineage>
        <taxon>Bacteria</taxon>
        <taxon>Pseudomonadati</taxon>
        <taxon>Campylobacterota</taxon>
        <taxon>Epsilonproteobacteria</taxon>
        <taxon>Campylobacterales</taxon>
        <taxon>Arcobacteraceae</taxon>
        <taxon>Arcobacter</taxon>
    </lineage>
</organism>
<evidence type="ECO:0000313" key="3">
    <source>
        <dbReference type="Proteomes" id="UP000262582"/>
    </source>
</evidence>
<evidence type="ECO:0000313" key="2">
    <source>
        <dbReference type="EMBL" id="RXI33097.1"/>
    </source>
</evidence>
<keyword evidence="3" id="KW-1185">Reference proteome</keyword>
<name>A0A347U4X5_9BACT</name>
<dbReference type="KEGG" id="aell:AELL_0198"/>
<dbReference type="Proteomes" id="UP000262582">
    <property type="component" value="Chromosome"/>
</dbReference>
<proteinExistence type="predicted"/>
<dbReference type="RefSeq" id="WP_118916154.1">
    <property type="nucleotide sequence ID" value="NZ_CP032097.1"/>
</dbReference>
<protein>
    <recommendedName>
        <fullName evidence="5">HNH endonuclease</fullName>
    </recommendedName>
</protein>
<dbReference type="EMBL" id="CP032097">
    <property type="protein sequence ID" value="AXX93903.1"/>
    <property type="molecule type" value="Genomic_DNA"/>
</dbReference>
<dbReference type="OrthoDB" id="9816185at2"/>
<evidence type="ECO:0008006" key="5">
    <source>
        <dbReference type="Google" id="ProtNLM"/>
    </source>
</evidence>
<sequence>MQKINISQNTIDNFYKQISEKFNNKDLSKIEKKKVKWSISLAELNSLISKKLKGFRENLDLEKLIKMEYSDLCKLVEYIKSNQLKTKLTIREKDIFLTLYSRLNNALFVKDLDVKVCPYCNRNYILNFQKKGKENATAQLDHFFDKKKYPYLAISIYNLVPSCGTCNQRKSTIEETIFYPYNESFNNSVKFSLKGIKSRDELIKENLDFFDEKRIELNYKILNNKDKVERHIEVFNIKNLYNEHKDIVSELLQKRVIYSDDYLESLLDEYEGKLFNNKEHLLRLVTNGFVEDKDMNKRPLSKLIKDISEELDLI</sequence>
<evidence type="ECO:0000313" key="4">
    <source>
        <dbReference type="Proteomes" id="UP000290588"/>
    </source>
</evidence>
<gene>
    <name evidence="1" type="ORF">AELL_0198</name>
    <name evidence="2" type="ORF">CP962_01425</name>
</gene>
<reference evidence="2 4" key="1">
    <citation type="submission" date="2017-09" db="EMBL/GenBank/DDBJ databases">
        <title>Genomics of the genus Arcobacter.</title>
        <authorList>
            <person name="Perez-Cataluna A."/>
            <person name="Figueras M.J."/>
            <person name="Salas-Masso N."/>
        </authorList>
    </citation>
    <scope>NUCLEOTIDE SEQUENCE [LARGE SCALE GENOMIC DNA]</scope>
    <source>
        <strain evidence="2 4">CECT 7837</strain>
    </source>
</reference>
<dbReference type="EMBL" id="NXIG01000001">
    <property type="protein sequence ID" value="RXI33097.1"/>
    <property type="molecule type" value="Genomic_DNA"/>
</dbReference>
<dbReference type="Proteomes" id="UP000290588">
    <property type="component" value="Unassembled WGS sequence"/>
</dbReference>
<dbReference type="AlphaFoldDB" id="A0A347U4X5"/>
<reference evidence="1 3" key="2">
    <citation type="submission" date="2018-08" db="EMBL/GenBank/DDBJ databases">
        <title>Complete genome of the Arcobacter ellisii type strain LMG 26155.</title>
        <authorList>
            <person name="Miller W.G."/>
            <person name="Yee E."/>
            <person name="Bono J.L."/>
        </authorList>
    </citation>
    <scope>NUCLEOTIDE SEQUENCE [LARGE SCALE GENOMIC DNA]</scope>
    <source>
        <strain evidence="1 3">LMG 26155</strain>
    </source>
</reference>